<proteinExistence type="predicted"/>
<keyword evidence="2" id="KW-1185">Reference proteome</keyword>
<evidence type="ECO:0000313" key="1">
    <source>
        <dbReference type="EMBL" id="CAA9999753.1"/>
    </source>
</evidence>
<dbReference type="EMBL" id="CADCXU010009044">
    <property type="protein sequence ID" value="CAA9999753.1"/>
    <property type="molecule type" value="Genomic_DNA"/>
</dbReference>
<organism evidence="1 2">
    <name type="scientific">Nesidiocoris tenuis</name>
    <dbReference type="NCBI Taxonomy" id="355587"/>
    <lineage>
        <taxon>Eukaryota</taxon>
        <taxon>Metazoa</taxon>
        <taxon>Ecdysozoa</taxon>
        <taxon>Arthropoda</taxon>
        <taxon>Hexapoda</taxon>
        <taxon>Insecta</taxon>
        <taxon>Pterygota</taxon>
        <taxon>Neoptera</taxon>
        <taxon>Paraneoptera</taxon>
        <taxon>Hemiptera</taxon>
        <taxon>Heteroptera</taxon>
        <taxon>Panheteroptera</taxon>
        <taxon>Cimicomorpha</taxon>
        <taxon>Miridae</taxon>
        <taxon>Dicyphina</taxon>
        <taxon>Nesidiocoris</taxon>
    </lineage>
</organism>
<dbReference type="AlphaFoldDB" id="A0A6H5GAV9"/>
<dbReference type="Proteomes" id="UP000479000">
    <property type="component" value="Unassembled WGS sequence"/>
</dbReference>
<reference evidence="1 2" key="1">
    <citation type="submission" date="2020-02" db="EMBL/GenBank/DDBJ databases">
        <authorList>
            <person name="Ferguson B K."/>
        </authorList>
    </citation>
    <scope>NUCLEOTIDE SEQUENCE [LARGE SCALE GENOMIC DNA]</scope>
</reference>
<sequence length="137" mass="15570">MSDYSKEQIKKVMKKSSGPLCKSKVRVQTEKVNQDQPCSKRWKCYSAVQRRKAVEKMPVIPTVTAGMMTTTDAQKGLFEVISGGRNSISTPPRGLRHQHIAKEPLSKWWSYDVRRNSIREILICDSGTTRTNITCPK</sequence>
<gene>
    <name evidence="1" type="ORF">NTEN_LOCUS6010</name>
</gene>
<feature type="non-terminal residue" evidence="1">
    <location>
        <position position="137"/>
    </location>
</feature>
<protein>
    <submittedName>
        <fullName evidence="1">Uncharacterized protein</fullName>
    </submittedName>
</protein>
<name>A0A6H5GAV9_9HEMI</name>
<evidence type="ECO:0000313" key="2">
    <source>
        <dbReference type="Proteomes" id="UP000479000"/>
    </source>
</evidence>
<accession>A0A6H5GAV9</accession>